<evidence type="ECO:0000313" key="2">
    <source>
        <dbReference type="Proteomes" id="UP000276133"/>
    </source>
</evidence>
<evidence type="ECO:0000313" key="1">
    <source>
        <dbReference type="EMBL" id="RNA35265.1"/>
    </source>
</evidence>
<reference evidence="1 2" key="1">
    <citation type="journal article" date="2018" name="Sci. Rep.">
        <title>Genomic signatures of local adaptation to the degree of environmental predictability in rotifers.</title>
        <authorList>
            <person name="Franch-Gras L."/>
            <person name="Hahn C."/>
            <person name="Garcia-Roger E.M."/>
            <person name="Carmona M.J."/>
            <person name="Serra M."/>
            <person name="Gomez A."/>
        </authorList>
    </citation>
    <scope>NUCLEOTIDE SEQUENCE [LARGE SCALE GENOMIC DNA]</scope>
    <source>
        <strain evidence="1">HYR1</strain>
    </source>
</reference>
<proteinExistence type="predicted"/>
<gene>
    <name evidence="1" type="ORF">BpHYR1_051442</name>
</gene>
<dbReference type="EMBL" id="REGN01001348">
    <property type="protein sequence ID" value="RNA35265.1"/>
    <property type="molecule type" value="Genomic_DNA"/>
</dbReference>
<dbReference type="Proteomes" id="UP000276133">
    <property type="component" value="Unassembled WGS sequence"/>
</dbReference>
<comment type="caution">
    <text evidence="1">The sequence shown here is derived from an EMBL/GenBank/DDBJ whole genome shotgun (WGS) entry which is preliminary data.</text>
</comment>
<protein>
    <submittedName>
        <fullName evidence="1">Uncharacterized protein</fullName>
    </submittedName>
</protein>
<accession>A0A3M7SHU5</accession>
<name>A0A3M7SHU5_BRAPC</name>
<keyword evidence="2" id="KW-1185">Reference proteome</keyword>
<sequence length="63" mass="7230">MYKLATGFSFKKILFPANQVFYLDKNCNFNYSELIPLTIQIAGDKLKGARLFEKEKSLSGYSE</sequence>
<organism evidence="1 2">
    <name type="scientific">Brachionus plicatilis</name>
    <name type="common">Marine rotifer</name>
    <name type="synonym">Brachionus muelleri</name>
    <dbReference type="NCBI Taxonomy" id="10195"/>
    <lineage>
        <taxon>Eukaryota</taxon>
        <taxon>Metazoa</taxon>
        <taxon>Spiralia</taxon>
        <taxon>Gnathifera</taxon>
        <taxon>Rotifera</taxon>
        <taxon>Eurotatoria</taxon>
        <taxon>Monogononta</taxon>
        <taxon>Pseudotrocha</taxon>
        <taxon>Ploima</taxon>
        <taxon>Brachionidae</taxon>
        <taxon>Brachionus</taxon>
    </lineage>
</organism>
<dbReference type="AlphaFoldDB" id="A0A3M7SHU5"/>